<evidence type="ECO:0000256" key="1">
    <source>
        <dbReference type="ARBA" id="ARBA00004123"/>
    </source>
</evidence>
<feature type="compositionally biased region" description="Low complexity" evidence="13">
    <location>
        <begin position="14"/>
        <end position="33"/>
    </location>
</feature>
<dbReference type="GO" id="GO:0061733">
    <property type="term" value="F:protein-lysine-acetyltransferase activity"/>
    <property type="evidence" value="ECO:0007669"/>
    <property type="project" value="UniProtKB-EC"/>
</dbReference>
<evidence type="ECO:0000256" key="4">
    <source>
        <dbReference type="ARBA" id="ARBA00022679"/>
    </source>
</evidence>
<feature type="compositionally biased region" description="Acidic residues" evidence="13">
    <location>
        <begin position="77"/>
        <end position="93"/>
    </location>
</feature>
<dbReference type="PROSITE" id="PS51186">
    <property type="entry name" value="GNAT"/>
    <property type="match status" value="1"/>
</dbReference>
<dbReference type="InterPro" id="IPR018359">
    <property type="entry name" value="Bromodomain_CS"/>
</dbReference>
<keyword evidence="11" id="KW-0012">Acyltransferase</keyword>
<evidence type="ECO:0000256" key="9">
    <source>
        <dbReference type="ARBA" id="ARBA00023163"/>
    </source>
</evidence>
<dbReference type="CDD" id="cd04301">
    <property type="entry name" value="NAT_SF"/>
    <property type="match status" value="1"/>
</dbReference>
<dbReference type="PROSITE" id="PS00633">
    <property type="entry name" value="BROMODOMAIN_1"/>
    <property type="match status" value="1"/>
</dbReference>
<dbReference type="Pfam" id="PF00583">
    <property type="entry name" value="Acetyltransf_1"/>
    <property type="match status" value="1"/>
</dbReference>
<evidence type="ECO:0000313" key="16">
    <source>
        <dbReference type="EMBL" id="KAL2485900.1"/>
    </source>
</evidence>
<dbReference type="PROSITE" id="PS50014">
    <property type="entry name" value="BROMODOMAIN_2"/>
    <property type="match status" value="1"/>
</dbReference>
<evidence type="ECO:0000256" key="11">
    <source>
        <dbReference type="ARBA" id="ARBA00023315"/>
    </source>
</evidence>
<dbReference type="CDD" id="cd05509">
    <property type="entry name" value="Bromo_gcn5_like"/>
    <property type="match status" value="1"/>
</dbReference>
<evidence type="ECO:0000256" key="2">
    <source>
        <dbReference type="ARBA" id="ARBA00008607"/>
    </source>
</evidence>
<dbReference type="PANTHER" id="PTHR45750:SF3">
    <property type="entry name" value="HISTONE ACETYLTRANSFERASE"/>
    <property type="match status" value="1"/>
</dbReference>
<dbReference type="AlphaFoldDB" id="A0ABD1RBX4"/>
<keyword evidence="5" id="KW-0156">Chromatin regulator</keyword>
<keyword evidence="8" id="KW-0010">Activator</keyword>
<organism evidence="16 17">
    <name type="scientific">Abeliophyllum distichum</name>
    <dbReference type="NCBI Taxonomy" id="126358"/>
    <lineage>
        <taxon>Eukaryota</taxon>
        <taxon>Viridiplantae</taxon>
        <taxon>Streptophyta</taxon>
        <taxon>Embryophyta</taxon>
        <taxon>Tracheophyta</taxon>
        <taxon>Spermatophyta</taxon>
        <taxon>Magnoliopsida</taxon>
        <taxon>eudicotyledons</taxon>
        <taxon>Gunneridae</taxon>
        <taxon>Pentapetalae</taxon>
        <taxon>asterids</taxon>
        <taxon>lamiids</taxon>
        <taxon>Lamiales</taxon>
        <taxon>Oleaceae</taxon>
        <taxon>Forsythieae</taxon>
        <taxon>Abeliophyllum</taxon>
    </lineage>
</organism>
<dbReference type="PRINTS" id="PR00503">
    <property type="entry name" value="BROMODOMAIN"/>
</dbReference>
<evidence type="ECO:0000256" key="7">
    <source>
        <dbReference type="ARBA" id="ARBA00023117"/>
    </source>
</evidence>
<evidence type="ECO:0000256" key="10">
    <source>
        <dbReference type="ARBA" id="ARBA00023242"/>
    </source>
</evidence>
<dbReference type="Pfam" id="PF00439">
    <property type="entry name" value="Bromodomain"/>
    <property type="match status" value="1"/>
</dbReference>
<dbReference type="Gene3D" id="3.40.630.30">
    <property type="match status" value="1"/>
</dbReference>
<dbReference type="GO" id="GO:0006338">
    <property type="term" value="P:chromatin remodeling"/>
    <property type="evidence" value="ECO:0007669"/>
    <property type="project" value="UniProtKB-ARBA"/>
</dbReference>
<dbReference type="Gene3D" id="1.20.920.10">
    <property type="entry name" value="Bromodomain-like"/>
    <property type="match status" value="1"/>
</dbReference>
<protein>
    <recommendedName>
        <fullName evidence="3">histone acetyltransferase</fullName>
        <ecNumber evidence="3">2.3.1.48</ecNumber>
    </recommendedName>
</protein>
<sequence length="613" mass="67687">MDTRSSHLTAPGRSRSSQSISPSHSASASATSSIHKRKLASDDHALPFPSSLSDTRDGALTSNDDLESISARGADSDSGDESEEVVDEEEYDDSSMRKFTASRLDNSNATGAATAVARNNKLKTENLVKVEPADVAKDSGINNNNTNNNAANAVVPGAAGSIAGIFTDNIQTGGAYSSREESLKREEEAGTLKFVCVSNDGIDEHMVWLIGLKNIFARQLPNMPREYIVRLIMDRNHKSVMVIRRHQVVGGITYRPYISQKFGEIAFCAIMADEQVKGYGTRLMNHLKQHARDVDGLTHFLTYADNNAVGYFVKQGFTKEIFLEKERWHGYIKDYDGGILMECKIDPKLPYTDLSTMIRCQRQAIDEKIRELSNCHIVYPGIDFQKKEGGIPKISIKVDDIPGLREAGWTPEQYGHSRYKTANPSLDGASNQKSLTAFMRSLLKAMHDHPDAWPFKEPVDARDVPDYYVIIKDPIDLKTMSRRVESEQYYVTFDMFAADVRRMFSNAKTYNSPDTIYYKCATRVDAHFMNKLQAGLQSEVFGCLSMEARIGGEAQLYYGLASTDLRTVGKRWRCGQEAGSLPAGMVLQAVVGEDAGDGAFISIAVCCGGGDSS</sequence>
<feature type="domain" description="Bromo" evidence="14">
    <location>
        <begin position="447"/>
        <end position="518"/>
    </location>
</feature>
<evidence type="ECO:0000256" key="8">
    <source>
        <dbReference type="ARBA" id="ARBA00023159"/>
    </source>
</evidence>
<dbReference type="Proteomes" id="UP001604336">
    <property type="component" value="Unassembled WGS sequence"/>
</dbReference>
<dbReference type="PANTHER" id="PTHR45750">
    <property type="entry name" value="GH11602P"/>
    <property type="match status" value="1"/>
</dbReference>
<accession>A0ABD1RBX4</accession>
<feature type="region of interest" description="Disordered" evidence="13">
    <location>
        <begin position="1"/>
        <end position="103"/>
    </location>
</feature>
<evidence type="ECO:0000259" key="15">
    <source>
        <dbReference type="PROSITE" id="PS51186"/>
    </source>
</evidence>
<keyword evidence="10" id="KW-0539">Nucleus</keyword>
<comment type="similarity">
    <text evidence="2">Belongs to the acetyltransferase family. GCN5 subfamily.</text>
</comment>
<evidence type="ECO:0000256" key="13">
    <source>
        <dbReference type="SAM" id="MobiDB-lite"/>
    </source>
</evidence>
<dbReference type="GO" id="GO:0005634">
    <property type="term" value="C:nucleus"/>
    <property type="evidence" value="ECO:0007669"/>
    <property type="project" value="UniProtKB-SubCell"/>
</dbReference>
<evidence type="ECO:0000256" key="5">
    <source>
        <dbReference type="ARBA" id="ARBA00022853"/>
    </source>
</evidence>
<dbReference type="InterPro" id="IPR016181">
    <property type="entry name" value="Acyl_CoA_acyltransferase"/>
</dbReference>
<keyword evidence="7 12" id="KW-0103">Bromodomain</keyword>
<evidence type="ECO:0000256" key="6">
    <source>
        <dbReference type="ARBA" id="ARBA00023015"/>
    </source>
</evidence>
<gene>
    <name evidence="16" type="ORF">Adt_30656</name>
</gene>
<keyword evidence="6" id="KW-0805">Transcription regulation</keyword>
<dbReference type="SUPFAM" id="SSF47370">
    <property type="entry name" value="Bromodomain"/>
    <property type="match status" value="1"/>
</dbReference>
<comment type="subcellular location">
    <subcellularLocation>
        <location evidence="1">Nucleus</location>
    </subcellularLocation>
</comment>
<dbReference type="EC" id="2.3.1.48" evidence="3"/>
<dbReference type="SMART" id="SM00297">
    <property type="entry name" value="BROMO"/>
    <property type="match status" value="1"/>
</dbReference>
<dbReference type="InterPro" id="IPR037800">
    <property type="entry name" value="GCN5"/>
</dbReference>
<proteinExistence type="inferred from homology"/>
<evidence type="ECO:0000259" key="14">
    <source>
        <dbReference type="PROSITE" id="PS50014"/>
    </source>
</evidence>
<dbReference type="FunFam" id="3.40.630.30:FF:000004">
    <property type="entry name" value="Histone acetyltransferase KAT2A"/>
    <property type="match status" value="1"/>
</dbReference>
<evidence type="ECO:0000256" key="12">
    <source>
        <dbReference type="PROSITE-ProRule" id="PRU00035"/>
    </source>
</evidence>
<dbReference type="InterPro" id="IPR036427">
    <property type="entry name" value="Bromodomain-like_sf"/>
</dbReference>
<dbReference type="EMBL" id="JBFOLK010000009">
    <property type="protein sequence ID" value="KAL2485900.1"/>
    <property type="molecule type" value="Genomic_DNA"/>
</dbReference>
<dbReference type="SUPFAM" id="SSF55729">
    <property type="entry name" value="Acyl-CoA N-acyltransferases (Nat)"/>
    <property type="match status" value="1"/>
</dbReference>
<keyword evidence="4" id="KW-0808">Transferase</keyword>
<dbReference type="InterPro" id="IPR000182">
    <property type="entry name" value="GNAT_dom"/>
</dbReference>
<keyword evidence="17" id="KW-1185">Reference proteome</keyword>
<feature type="domain" description="N-acetyltransferase" evidence="15">
    <location>
        <begin position="192"/>
        <end position="346"/>
    </location>
</feature>
<evidence type="ECO:0000313" key="17">
    <source>
        <dbReference type="Proteomes" id="UP001604336"/>
    </source>
</evidence>
<name>A0ABD1RBX4_9LAMI</name>
<evidence type="ECO:0000256" key="3">
    <source>
        <dbReference type="ARBA" id="ARBA00013184"/>
    </source>
</evidence>
<comment type="caution">
    <text evidence="16">The sequence shown here is derived from an EMBL/GenBank/DDBJ whole genome shotgun (WGS) entry which is preliminary data.</text>
</comment>
<keyword evidence="9" id="KW-0804">Transcription</keyword>
<reference evidence="17" key="1">
    <citation type="submission" date="2024-07" db="EMBL/GenBank/DDBJ databases">
        <title>Two chromosome-level genome assemblies of Korean endemic species Abeliophyllum distichum and Forsythia ovata (Oleaceae).</title>
        <authorList>
            <person name="Jang H."/>
        </authorList>
    </citation>
    <scope>NUCLEOTIDE SEQUENCE [LARGE SCALE GENOMIC DNA]</scope>
</reference>
<dbReference type="InterPro" id="IPR001487">
    <property type="entry name" value="Bromodomain"/>
</dbReference>